<evidence type="ECO:0000313" key="1">
    <source>
        <dbReference type="EMBL" id="CAI0407679.1"/>
    </source>
</evidence>
<name>A0AAV0JCR8_9ROSI</name>
<dbReference type="AlphaFoldDB" id="A0AAV0JCR8"/>
<dbReference type="EMBL" id="CAMGYJ010000004">
    <property type="protein sequence ID" value="CAI0407679.1"/>
    <property type="molecule type" value="Genomic_DNA"/>
</dbReference>
<reference evidence="1" key="1">
    <citation type="submission" date="2022-08" db="EMBL/GenBank/DDBJ databases">
        <authorList>
            <person name="Gutierrez-Valencia J."/>
        </authorList>
    </citation>
    <scope>NUCLEOTIDE SEQUENCE</scope>
</reference>
<protein>
    <submittedName>
        <fullName evidence="1">Uncharacterized protein</fullName>
    </submittedName>
</protein>
<dbReference type="Proteomes" id="UP001154282">
    <property type="component" value="Unassembled WGS sequence"/>
</dbReference>
<gene>
    <name evidence="1" type="ORF">LITE_LOCUS13664</name>
</gene>
<evidence type="ECO:0000313" key="2">
    <source>
        <dbReference type="Proteomes" id="UP001154282"/>
    </source>
</evidence>
<keyword evidence="2" id="KW-1185">Reference proteome</keyword>
<sequence length="111" mass="12369">MDVFHMSSDGYFVRTCPPASSVDVYVIHYTGDIYDPDLILYKESGRWRGSSRIKIGPSDDAQFRALEVHGVVIEGDQLTQLCNDLTLTASDGHKYCLLANRNGICYLSAHP</sequence>
<accession>A0AAV0JCR8</accession>
<proteinExistence type="predicted"/>
<comment type="caution">
    <text evidence="1">The sequence shown here is derived from an EMBL/GenBank/DDBJ whole genome shotgun (WGS) entry which is preliminary data.</text>
</comment>
<organism evidence="1 2">
    <name type="scientific">Linum tenue</name>
    <dbReference type="NCBI Taxonomy" id="586396"/>
    <lineage>
        <taxon>Eukaryota</taxon>
        <taxon>Viridiplantae</taxon>
        <taxon>Streptophyta</taxon>
        <taxon>Embryophyta</taxon>
        <taxon>Tracheophyta</taxon>
        <taxon>Spermatophyta</taxon>
        <taxon>Magnoliopsida</taxon>
        <taxon>eudicotyledons</taxon>
        <taxon>Gunneridae</taxon>
        <taxon>Pentapetalae</taxon>
        <taxon>rosids</taxon>
        <taxon>fabids</taxon>
        <taxon>Malpighiales</taxon>
        <taxon>Linaceae</taxon>
        <taxon>Linum</taxon>
    </lineage>
</organism>